<dbReference type="PANTHER" id="PTHR36510:SF1">
    <property type="entry name" value="GLUTAMATE--CYSTEINE LIGASE 2-RELATED"/>
    <property type="match status" value="1"/>
</dbReference>
<comment type="function">
    <text evidence="5">ATP-dependent carboxylate-amine ligase which exhibits weak glutamate--cysteine ligase activity.</text>
</comment>
<dbReference type="InterPro" id="IPR050141">
    <property type="entry name" value="GCL_type2/YbdK_subfam"/>
</dbReference>
<sequence>MRTFGVEEELLVVDPTTGQALPLADRMLAVAGRPQDMSHEFKLEQIEIQTVPCRDHDEILSALYAGRRLADRAARACGGRIAALATSPLPVESSLTPNDRFARMNHEFGLISREQLTCGLHVHVGVDSPEEGVAVLDRIREWLPVLVALTGNSPYWFGIDTGYSSFRTQAWNRWPSSGPQEVYGEAGAYRERVDAMIATGAILDEGMAYFDARLSRFHPTVEIRVADVPLLAADSALVAVLVRALVETAAREANDGVAPLGTSVALLRLAAWRASRSGLDGDLVHPATFLPVPAADAVDALLAHVAPVLREADEFRRTERAIAEVLARGTGARAQRLAAEAGGLAAAVGMALERTASPEGTWDDGSRVALSVVRRASNFLSA</sequence>
<dbReference type="SUPFAM" id="SSF55931">
    <property type="entry name" value="Glutamine synthetase/guanido kinase"/>
    <property type="match status" value="1"/>
</dbReference>
<dbReference type="OrthoDB" id="9769628at2"/>
<keyword evidence="1 5" id="KW-0436">Ligase</keyword>
<keyword evidence="2 5" id="KW-0547">Nucleotide-binding</keyword>
<comment type="caution">
    <text evidence="6">The sequence shown here is derived from an EMBL/GenBank/DDBJ whole genome shotgun (WGS) entry which is preliminary data.</text>
</comment>
<protein>
    <recommendedName>
        <fullName evidence="5">Putative glutamate--cysteine ligase 2</fullName>
        <ecNumber evidence="5">6.3.2.2</ecNumber>
    </recommendedName>
    <alternativeName>
        <fullName evidence="5">Gamma-glutamylcysteine synthetase 2</fullName>
        <shortName evidence="5">GCS 2</shortName>
        <shortName evidence="5">Gamma-GCS 2</shortName>
    </alternativeName>
</protein>
<evidence type="ECO:0000256" key="4">
    <source>
        <dbReference type="ARBA" id="ARBA00048819"/>
    </source>
</evidence>
<dbReference type="EC" id="6.3.2.2" evidence="5"/>
<dbReference type="GO" id="GO:0004357">
    <property type="term" value="F:glutamate-cysteine ligase activity"/>
    <property type="evidence" value="ECO:0007669"/>
    <property type="project" value="UniProtKB-EC"/>
</dbReference>
<organism evidence="6 7">
    <name type="scientific">Sinomonas humi</name>
    <dbReference type="NCBI Taxonomy" id="1338436"/>
    <lineage>
        <taxon>Bacteria</taxon>
        <taxon>Bacillati</taxon>
        <taxon>Actinomycetota</taxon>
        <taxon>Actinomycetes</taxon>
        <taxon>Micrococcales</taxon>
        <taxon>Micrococcaceae</taxon>
        <taxon>Sinomonas</taxon>
    </lineage>
</organism>
<dbReference type="Proteomes" id="UP000030982">
    <property type="component" value="Unassembled WGS sequence"/>
</dbReference>
<dbReference type="HAMAP" id="MF_01609">
    <property type="entry name" value="Glu_cys_ligase_2"/>
    <property type="match status" value="1"/>
</dbReference>
<dbReference type="Pfam" id="PF04107">
    <property type="entry name" value="GCS2"/>
    <property type="match status" value="1"/>
</dbReference>
<accession>A0A0B2AKA7</accession>
<dbReference type="GO" id="GO:0005524">
    <property type="term" value="F:ATP binding"/>
    <property type="evidence" value="ECO:0007669"/>
    <property type="project" value="UniProtKB-KW"/>
</dbReference>
<comment type="catalytic activity">
    <reaction evidence="4 5">
        <text>L-cysteine + L-glutamate + ATP = gamma-L-glutamyl-L-cysteine + ADP + phosphate + H(+)</text>
        <dbReference type="Rhea" id="RHEA:13285"/>
        <dbReference type="ChEBI" id="CHEBI:15378"/>
        <dbReference type="ChEBI" id="CHEBI:29985"/>
        <dbReference type="ChEBI" id="CHEBI:30616"/>
        <dbReference type="ChEBI" id="CHEBI:35235"/>
        <dbReference type="ChEBI" id="CHEBI:43474"/>
        <dbReference type="ChEBI" id="CHEBI:58173"/>
        <dbReference type="ChEBI" id="CHEBI:456216"/>
        <dbReference type="EC" id="6.3.2.2"/>
    </reaction>
</comment>
<comment type="similarity">
    <text evidence="5">Belongs to the glutamate--cysteine ligase type 2 family. YbdK subfamily.</text>
</comment>
<gene>
    <name evidence="6" type="ORF">LK10_07215</name>
</gene>
<dbReference type="PANTHER" id="PTHR36510">
    <property type="entry name" value="GLUTAMATE--CYSTEINE LIGASE 2-RELATED"/>
    <property type="match status" value="1"/>
</dbReference>
<dbReference type="AlphaFoldDB" id="A0A0B2AKA7"/>
<dbReference type="Gene3D" id="3.30.590.20">
    <property type="match status" value="1"/>
</dbReference>
<evidence type="ECO:0000256" key="5">
    <source>
        <dbReference type="HAMAP-Rule" id="MF_01609"/>
    </source>
</evidence>
<dbReference type="EMBL" id="JTDL01000087">
    <property type="protein sequence ID" value="KHL04030.1"/>
    <property type="molecule type" value="Genomic_DNA"/>
</dbReference>
<evidence type="ECO:0000313" key="7">
    <source>
        <dbReference type="Proteomes" id="UP000030982"/>
    </source>
</evidence>
<evidence type="ECO:0000313" key="6">
    <source>
        <dbReference type="EMBL" id="KHL04030.1"/>
    </source>
</evidence>
<dbReference type="RefSeq" id="WP_043121691.1">
    <property type="nucleotide sequence ID" value="NZ_JTDL01000087.1"/>
</dbReference>
<evidence type="ECO:0000256" key="2">
    <source>
        <dbReference type="ARBA" id="ARBA00022741"/>
    </source>
</evidence>
<dbReference type="InterPro" id="IPR014746">
    <property type="entry name" value="Gln_synth/guanido_kin_cat_dom"/>
</dbReference>
<keyword evidence="3 5" id="KW-0067">ATP-binding</keyword>
<proteinExistence type="inferred from homology"/>
<reference evidence="6 7" key="1">
    <citation type="submission" date="2014-09" db="EMBL/GenBank/DDBJ databases">
        <title>Genome sequence of Sinomonas sp. MUSC 117.</title>
        <authorList>
            <person name="Lee L.-H."/>
        </authorList>
    </citation>
    <scope>NUCLEOTIDE SEQUENCE [LARGE SCALE GENOMIC DNA]</scope>
    <source>
        <strain evidence="6 7">MUSC 117</strain>
    </source>
</reference>
<dbReference type="NCBIfam" id="TIGR02050">
    <property type="entry name" value="gshA_cyan_rel"/>
    <property type="match status" value="1"/>
</dbReference>
<dbReference type="STRING" id="1338436.LK10_07215"/>
<dbReference type="GO" id="GO:0042398">
    <property type="term" value="P:modified amino acid biosynthetic process"/>
    <property type="evidence" value="ECO:0007669"/>
    <property type="project" value="InterPro"/>
</dbReference>
<name>A0A0B2AKA7_9MICC</name>
<keyword evidence="7" id="KW-1185">Reference proteome</keyword>
<dbReference type="InterPro" id="IPR011793">
    <property type="entry name" value="YbdK"/>
</dbReference>
<dbReference type="InterPro" id="IPR006336">
    <property type="entry name" value="GCS2"/>
</dbReference>
<evidence type="ECO:0000256" key="1">
    <source>
        <dbReference type="ARBA" id="ARBA00022598"/>
    </source>
</evidence>
<dbReference type="NCBIfam" id="NF010041">
    <property type="entry name" value="PRK13517.1-1"/>
    <property type="match status" value="1"/>
</dbReference>
<evidence type="ECO:0000256" key="3">
    <source>
        <dbReference type="ARBA" id="ARBA00022840"/>
    </source>
</evidence>